<accession>A0A4Y7S6U2</accession>
<reference evidence="2 3" key="1">
    <citation type="journal article" date="2019" name="Nat. Ecol. Evol.">
        <title>Megaphylogeny resolves global patterns of mushroom evolution.</title>
        <authorList>
            <person name="Varga T."/>
            <person name="Krizsan K."/>
            <person name="Foldi C."/>
            <person name="Dima B."/>
            <person name="Sanchez-Garcia M."/>
            <person name="Sanchez-Ramirez S."/>
            <person name="Szollosi G.J."/>
            <person name="Szarkandi J.G."/>
            <person name="Papp V."/>
            <person name="Albert L."/>
            <person name="Andreopoulos W."/>
            <person name="Angelini C."/>
            <person name="Antonin V."/>
            <person name="Barry K.W."/>
            <person name="Bougher N.L."/>
            <person name="Buchanan P."/>
            <person name="Buyck B."/>
            <person name="Bense V."/>
            <person name="Catcheside P."/>
            <person name="Chovatia M."/>
            <person name="Cooper J."/>
            <person name="Damon W."/>
            <person name="Desjardin D."/>
            <person name="Finy P."/>
            <person name="Geml J."/>
            <person name="Haridas S."/>
            <person name="Hughes K."/>
            <person name="Justo A."/>
            <person name="Karasinski D."/>
            <person name="Kautmanova I."/>
            <person name="Kiss B."/>
            <person name="Kocsube S."/>
            <person name="Kotiranta H."/>
            <person name="LaButti K.M."/>
            <person name="Lechner B.E."/>
            <person name="Liimatainen K."/>
            <person name="Lipzen A."/>
            <person name="Lukacs Z."/>
            <person name="Mihaltcheva S."/>
            <person name="Morgado L.N."/>
            <person name="Niskanen T."/>
            <person name="Noordeloos M.E."/>
            <person name="Ohm R.A."/>
            <person name="Ortiz-Santana B."/>
            <person name="Ovrebo C."/>
            <person name="Racz N."/>
            <person name="Riley R."/>
            <person name="Savchenko A."/>
            <person name="Shiryaev A."/>
            <person name="Soop K."/>
            <person name="Spirin V."/>
            <person name="Szebenyi C."/>
            <person name="Tomsovsky M."/>
            <person name="Tulloss R.E."/>
            <person name="Uehling J."/>
            <person name="Grigoriev I.V."/>
            <person name="Vagvolgyi C."/>
            <person name="Papp T."/>
            <person name="Martin F.M."/>
            <person name="Miettinen O."/>
            <person name="Hibbett D.S."/>
            <person name="Nagy L.G."/>
        </authorList>
    </citation>
    <scope>NUCLEOTIDE SEQUENCE [LARGE SCALE GENOMIC DNA]</scope>
    <source>
        <strain evidence="2 3">FP101781</strain>
    </source>
</reference>
<protein>
    <submittedName>
        <fullName evidence="2">Uncharacterized protein</fullName>
    </submittedName>
</protein>
<evidence type="ECO:0000313" key="3">
    <source>
        <dbReference type="Proteomes" id="UP000298030"/>
    </source>
</evidence>
<gene>
    <name evidence="2" type="ORF">FA13DRAFT_1720715</name>
</gene>
<keyword evidence="3" id="KW-1185">Reference proteome</keyword>
<dbReference type="EMBL" id="QPFP01000313">
    <property type="protein sequence ID" value="TEB17125.1"/>
    <property type="molecule type" value="Genomic_DNA"/>
</dbReference>
<sequence>MSSSWAHLRATYIGFYGFGIQKGTTRSTTYKPLDNRLEEYCGLLEPSAQEAPQYLFRQVPAAFACQEGALAALLGGLFIDYINTTAMEFNTVNTSTTQVDRGLTRVKKHVKMRPESTLEAQGIIFDDFQGAFIVPLGPGVLSAAQKWSLCIYGTIYDVYMPPQGTQQPSPSLPADLSHDFPGTTQPGSHSTASAELCTWIPNDPPSWLSWAELG</sequence>
<name>A0A4Y7S6U2_COPMI</name>
<feature type="compositionally biased region" description="Polar residues" evidence="1">
    <location>
        <begin position="182"/>
        <end position="192"/>
    </location>
</feature>
<feature type="region of interest" description="Disordered" evidence="1">
    <location>
        <begin position="164"/>
        <end position="192"/>
    </location>
</feature>
<evidence type="ECO:0000313" key="2">
    <source>
        <dbReference type="EMBL" id="TEB17125.1"/>
    </source>
</evidence>
<organism evidence="2 3">
    <name type="scientific">Coprinellus micaceus</name>
    <name type="common">Glistening ink-cap mushroom</name>
    <name type="synonym">Coprinus micaceus</name>
    <dbReference type="NCBI Taxonomy" id="71717"/>
    <lineage>
        <taxon>Eukaryota</taxon>
        <taxon>Fungi</taxon>
        <taxon>Dikarya</taxon>
        <taxon>Basidiomycota</taxon>
        <taxon>Agaricomycotina</taxon>
        <taxon>Agaricomycetes</taxon>
        <taxon>Agaricomycetidae</taxon>
        <taxon>Agaricales</taxon>
        <taxon>Agaricineae</taxon>
        <taxon>Psathyrellaceae</taxon>
        <taxon>Coprinellus</taxon>
    </lineage>
</organism>
<proteinExistence type="predicted"/>
<evidence type="ECO:0000256" key="1">
    <source>
        <dbReference type="SAM" id="MobiDB-lite"/>
    </source>
</evidence>
<dbReference type="Proteomes" id="UP000298030">
    <property type="component" value="Unassembled WGS sequence"/>
</dbReference>
<comment type="caution">
    <text evidence="2">The sequence shown here is derived from an EMBL/GenBank/DDBJ whole genome shotgun (WGS) entry which is preliminary data.</text>
</comment>
<dbReference type="AlphaFoldDB" id="A0A4Y7S6U2"/>